<dbReference type="InterPro" id="IPR038969">
    <property type="entry name" value="FEN"/>
</dbReference>
<dbReference type="CDD" id="cd09859">
    <property type="entry name" value="PIN_53EXO"/>
    <property type="match status" value="1"/>
</dbReference>
<dbReference type="SMART" id="SM00475">
    <property type="entry name" value="53EXOc"/>
    <property type="match status" value="1"/>
</dbReference>
<dbReference type="Pfam" id="PF02739">
    <property type="entry name" value="5_3_exonuc_N"/>
    <property type="match status" value="1"/>
</dbReference>
<accession>A0A7W4W2C2</accession>
<dbReference type="SUPFAM" id="SSF88723">
    <property type="entry name" value="PIN domain-like"/>
    <property type="match status" value="1"/>
</dbReference>
<keyword evidence="6" id="KW-1185">Reference proteome</keyword>
<evidence type="ECO:0000259" key="4">
    <source>
        <dbReference type="SMART" id="SM00475"/>
    </source>
</evidence>
<dbReference type="EMBL" id="JACHWY010000001">
    <property type="protein sequence ID" value="MBB3046147.1"/>
    <property type="molecule type" value="Genomic_DNA"/>
</dbReference>
<organism evidence="5 6">
    <name type="scientific">Litorivivens lipolytica</name>
    <dbReference type="NCBI Taxonomy" id="1524264"/>
    <lineage>
        <taxon>Bacteria</taxon>
        <taxon>Pseudomonadati</taxon>
        <taxon>Pseudomonadota</taxon>
        <taxon>Gammaproteobacteria</taxon>
        <taxon>Litorivivens</taxon>
    </lineage>
</organism>
<dbReference type="RefSeq" id="WP_183408848.1">
    <property type="nucleotide sequence ID" value="NZ_JACHWY010000001.1"/>
</dbReference>
<dbReference type="Proteomes" id="UP000537130">
    <property type="component" value="Unassembled WGS sequence"/>
</dbReference>
<dbReference type="Gene3D" id="1.10.150.20">
    <property type="entry name" value="5' to 3' exonuclease, C-terminal subdomain"/>
    <property type="match status" value="1"/>
</dbReference>
<dbReference type="InterPro" id="IPR036279">
    <property type="entry name" value="5-3_exonuclease_C_sf"/>
</dbReference>
<dbReference type="InterPro" id="IPR002421">
    <property type="entry name" value="5-3_exonuclease"/>
</dbReference>
<keyword evidence="2" id="KW-0378">Hydrolase</keyword>
<comment type="caution">
    <text evidence="5">The sequence shown here is derived from an EMBL/GenBank/DDBJ whole genome shotgun (WGS) entry which is preliminary data.</text>
</comment>
<dbReference type="AlphaFoldDB" id="A0A7W4W2C2"/>
<dbReference type="InterPro" id="IPR029060">
    <property type="entry name" value="PIN-like_dom_sf"/>
</dbReference>
<keyword evidence="1" id="KW-0540">Nuclease</keyword>
<reference evidence="5 6" key="1">
    <citation type="submission" date="2020-08" db="EMBL/GenBank/DDBJ databases">
        <title>Genomic Encyclopedia of Type Strains, Phase III (KMG-III): the genomes of soil and plant-associated and newly described type strains.</title>
        <authorList>
            <person name="Whitman W."/>
        </authorList>
    </citation>
    <scope>NUCLEOTIDE SEQUENCE [LARGE SCALE GENOMIC DNA]</scope>
    <source>
        <strain evidence="5 6">CECT 8654</strain>
    </source>
</reference>
<dbReference type="PANTHER" id="PTHR42646">
    <property type="entry name" value="FLAP ENDONUCLEASE XNI"/>
    <property type="match status" value="1"/>
</dbReference>
<protein>
    <submittedName>
        <fullName evidence="5">5'-3' exonuclease</fullName>
    </submittedName>
</protein>
<dbReference type="GO" id="GO:0017108">
    <property type="term" value="F:5'-flap endonuclease activity"/>
    <property type="evidence" value="ECO:0007669"/>
    <property type="project" value="InterPro"/>
</dbReference>
<keyword evidence="5" id="KW-0269">Exonuclease</keyword>
<dbReference type="SUPFAM" id="SSF47807">
    <property type="entry name" value="5' to 3' exonuclease, C-terminal subdomain"/>
    <property type="match status" value="1"/>
</dbReference>
<name>A0A7W4W2C2_9GAMM</name>
<dbReference type="SMART" id="SM00279">
    <property type="entry name" value="HhH2"/>
    <property type="match status" value="1"/>
</dbReference>
<dbReference type="InterPro" id="IPR020046">
    <property type="entry name" value="5-3_exonucl_a-hlix_arch_N"/>
</dbReference>
<evidence type="ECO:0000256" key="3">
    <source>
        <dbReference type="ARBA" id="ARBA00023125"/>
    </source>
</evidence>
<evidence type="ECO:0000256" key="1">
    <source>
        <dbReference type="ARBA" id="ARBA00022722"/>
    </source>
</evidence>
<dbReference type="Pfam" id="PF01367">
    <property type="entry name" value="5_3_exonuc"/>
    <property type="match status" value="1"/>
</dbReference>
<dbReference type="InterPro" id="IPR020045">
    <property type="entry name" value="DNA_polI_H3TH"/>
</dbReference>
<sequence>MSRLYCIDASIYIFRAYFSMPDRWFNEDGYSLNAVYGYARFLVNFIRETRPEYLMAAYDESLGSGYRHELYPDYKSNRVLPDDALAFQLHACRQLGEVMGVASYAGERFEADDYIAAAARLAGREALPVTVVSRDKDLAQALCADHDEWWDYAADRRISKAEWEVGQGLRVDQVADWLALMGDTIDAIPGVPGIGKKTATVLLAKFGDIDGLYASLDRLEEAPVRGVARLRQALLEHKEQVYLARSLTRLNDKALRLRSCKAFRYQRPKGAKLETCLRDIGCGDRWIASLLKDFENAWV</sequence>
<evidence type="ECO:0000313" key="5">
    <source>
        <dbReference type="EMBL" id="MBB3046147.1"/>
    </source>
</evidence>
<keyword evidence="3" id="KW-0238">DNA-binding</keyword>
<dbReference type="CDD" id="cd09898">
    <property type="entry name" value="H3TH_53EXO"/>
    <property type="match status" value="1"/>
</dbReference>
<dbReference type="GO" id="GO:0003677">
    <property type="term" value="F:DNA binding"/>
    <property type="evidence" value="ECO:0007669"/>
    <property type="project" value="UniProtKB-KW"/>
</dbReference>
<dbReference type="InterPro" id="IPR008918">
    <property type="entry name" value="HhH2"/>
</dbReference>
<dbReference type="PANTHER" id="PTHR42646:SF2">
    <property type="entry name" value="5'-3' EXONUCLEASE FAMILY PROTEIN"/>
    <property type="match status" value="1"/>
</dbReference>
<dbReference type="Gene3D" id="3.40.50.1010">
    <property type="entry name" value="5'-nuclease"/>
    <property type="match status" value="1"/>
</dbReference>
<evidence type="ECO:0000256" key="2">
    <source>
        <dbReference type="ARBA" id="ARBA00022801"/>
    </source>
</evidence>
<evidence type="ECO:0000313" key="6">
    <source>
        <dbReference type="Proteomes" id="UP000537130"/>
    </source>
</evidence>
<dbReference type="FunFam" id="1.10.150.20:FF:000003">
    <property type="entry name" value="DNA polymerase I"/>
    <property type="match status" value="1"/>
</dbReference>
<proteinExistence type="predicted"/>
<feature type="domain" description="5'-3' exonuclease" evidence="4">
    <location>
        <begin position="2"/>
        <end position="266"/>
    </location>
</feature>
<dbReference type="GO" id="GO:0008409">
    <property type="term" value="F:5'-3' exonuclease activity"/>
    <property type="evidence" value="ECO:0007669"/>
    <property type="project" value="InterPro"/>
</dbReference>
<gene>
    <name evidence="5" type="ORF">FHR99_000383</name>
</gene>
<dbReference type="GO" id="GO:0033567">
    <property type="term" value="P:DNA replication, Okazaki fragment processing"/>
    <property type="evidence" value="ECO:0007669"/>
    <property type="project" value="InterPro"/>
</dbReference>